<keyword evidence="7 12" id="KW-0479">Metal-binding</keyword>
<protein>
    <recommendedName>
        <fullName evidence="4 12">Laccase</fullName>
        <ecNumber evidence="4 12">1.10.3.2</ecNumber>
    </recommendedName>
    <alternativeName>
        <fullName evidence="12">Benzenediol:oxygen oxidoreductase</fullName>
    </alternativeName>
    <alternativeName>
        <fullName evidence="12">Diphenol oxidase</fullName>
    </alternativeName>
    <alternativeName>
        <fullName evidence="12">Urishiol oxidase</fullName>
    </alternativeName>
</protein>
<dbReference type="Pfam" id="PF07731">
    <property type="entry name" value="Cu-oxidase_2"/>
    <property type="match status" value="1"/>
</dbReference>
<feature type="signal peptide" evidence="12">
    <location>
        <begin position="1"/>
        <end position="30"/>
    </location>
</feature>
<name>D8QU76_SELML</name>
<keyword evidence="6 12" id="KW-0964">Secreted</keyword>
<dbReference type="Proteomes" id="UP000001514">
    <property type="component" value="Unassembled WGS sequence"/>
</dbReference>
<dbReference type="STRING" id="88036.D8QU76"/>
<dbReference type="InterPro" id="IPR002355">
    <property type="entry name" value="Cu_oxidase_Cu_BS"/>
</dbReference>
<dbReference type="CDD" id="cd13875">
    <property type="entry name" value="CuRO_2_LCC_plant"/>
    <property type="match status" value="1"/>
</dbReference>
<dbReference type="InterPro" id="IPR008972">
    <property type="entry name" value="Cupredoxin"/>
</dbReference>
<dbReference type="Pfam" id="PF07732">
    <property type="entry name" value="Cu-oxidase_3"/>
    <property type="match status" value="1"/>
</dbReference>
<keyword evidence="8 12" id="KW-0677">Repeat</keyword>
<evidence type="ECO:0000313" key="17">
    <source>
        <dbReference type="Proteomes" id="UP000001514"/>
    </source>
</evidence>
<dbReference type="InterPro" id="IPR045087">
    <property type="entry name" value="Cu-oxidase_fam"/>
</dbReference>
<comment type="similarity">
    <text evidence="3 12">Belongs to the multicopper oxidase family.</text>
</comment>
<dbReference type="NCBIfam" id="TIGR03389">
    <property type="entry name" value="laccase"/>
    <property type="match status" value="1"/>
</dbReference>
<evidence type="ECO:0000256" key="8">
    <source>
        <dbReference type="ARBA" id="ARBA00022737"/>
    </source>
</evidence>
<evidence type="ECO:0000256" key="2">
    <source>
        <dbReference type="ARBA" id="ARBA00004271"/>
    </source>
</evidence>
<keyword evidence="17" id="KW-1185">Reference proteome</keyword>
<sequence length="578" mass="64344">MALQSMVSSACRAVVIFSFLASWSFDLVAAQNEITKVYDFQVVSSMVRRLGRTKNIITVNGELPGPTIYANDGDRLLITVRNTVKYKMSIHWHGIRQFRSPWFDGPAYVTQCPLKQGQSFLYNFTVDSHMGTLFWHAHIMWLRATVYGAIVIYPRRTMPYPFKSPYEEQVVILGEWWNNDIQAIEEDALRHGAPNQSDAYTINGFPGPSYKESEAQVYTLNAITGKRYLLRLVNAALNMELFFSIANHSMTVVEVDAEYTKPYTTDTILLTPGQTTNVVITADQPCARYFMSAVPYMSAQHVPYTPTAATAVLEYIACDMKSSTFATPETPIQPFFNDTSYATRFSGSLRSLASSQHKIDVPQTVDKEFLFAIGLGIKPCSPGSTCRAPDNGNFTASINNVSFALPTKMSLMEAYYRNVPGIYSTDFPVAPVNPFDYTDQSSGSLKNVAPQVGTRISVIPYGSNVQIVFQNTYIAGFENHPIHLHGYNFYVLGYGFGNYDASKSSQFNLVDPPLRNTIGVPSGGWAVIRFKADNPGVWYMHCHLEIHTTWGLATAILVTNGVGPDQSIVPPPDDYPQC</sequence>
<dbReference type="Pfam" id="PF00394">
    <property type="entry name" value="Cu-oxidase"/>
    <property type="match status" value="1"/>
</dbReference>
<dbReference type="eggNOG" id="KOG1263">
    <property type="taxonomic scope" value="Eukaryota"/>
</dbReference>
<comment type="function">
    <text evidence="12">Lignin degradation and detoxification of lignin-derived products.</text>
</comment>
<dbReference type="InterPro" id="IPR017761">
    <property type="entry name" value="Laccase"/>
</dbReference>
<evidence type="ECO:0000313" key="16">
    <source>
        <dbReference type="EMBL" id="EFJ36251.1"/>
    </source>
</evidence>
<dbReference type="Gramene" id="EFJ36251">
    <property type="protein sequence ID" value="EFJ36251"/>
    <property type="gene ID" value="SELMODRAFT_165365"/>
</dbReference>
<evidence type="ECO:0000259" key="15">
    <source>
        <dbReference type="Pfam" id="PF07732"/>
    </source>
</evidence>
<dbReference type="CDD" id="cd13849">
    <property type="entry name" value="CuRO_1_LCC_plant"/>
    <property type="match status" value="1"/>
</dbReference>
<dbReference type="AlphaFoldDB" id="D8QU76"/>
<comment type="catalytic activity">
    <reaction evidence="1 12">
        <text>4 hydroquinone + O2 = 4 benzosemiquinone + 2 H2O</text>
        <dbReference type="Rhea" id="RHEA:11276"/>
        <dbReference type="ChEBI" id="CHEBI:15377"/>
        <dbReference type="ChEBI" id="CHEBI:15379"/>
        <dbReference type="ChEBI" id="CHEBI:17594"/>
        <dbReference type="ChEBI" id="CHEBI:17977"/>
        <dbReference type="EC" id="1.10.3.2"/>
    </reaction>
</comment>
<dbReference type="InterPro" id="IPR001117">
    <property type="entry name" value="Cu-oxidase_2nd"/>
</dbReference>
<evidence type="ECO:0000256" key="7">
    <source>
        <dbReference type="ARBA" id="ARBA00022723"/>
    </source>
</evidence>
<dbReference type="InParanoid" id="D8QU76"/>
<dbReference type="GO" id="GO:0005507">
    <property type="term" value="F:copper ion binding"/>
    <property type="evidence" value="ECO:0007669"/>
    <property type="project" value="InterPro"/>
</dbReference>
<feature type="domain" description="Plastocyanin-like" evidence="15">
    <location>
        <begin position="45"/>
        <end position="156"/>
    </location>
</feature>
<evidence type="ECO:0000259" key="13">
    <source>
        <dbReference type="Pfam" id="PF00394"/>
    </source>
</evidence>
<dbReference type="EMBL" id="GL377567">
    <property type="protein sequence ID" value="EFJ36251.1"/>
    <property type="molecule type" value="Genomic_DNA"/>
</dbReference>
<evidence type="ECO:0000256" key="1">
    <source>
        <dbReference type="ARBA" id="ARBA00000349"/>
    </source>
</evidence>
<evidence type="ECO:0000256" key="3">
    <source>
        <dbReference type="ARBA" id="ARBA00010609"/>
    </source>
</evidence>
<evidence type="ECO:0000256" key="5">
    <source>
        <dbReference type="ARBA" id="ARBA00022523"/>
    </source>
</evidence>
<evidence type="ECO:0000256" key="4">
    <source>
        <dbReference type="ARBA" id="ARBA00012297"/>
    </source>
</evidence>
<dbReference type="Gene3D" id="2.60.40.420">
    <property type="entry name" value="Cupredoxins - blue copper proteins"/>
    <property type="match status" value="3"/>
</dbReference>
<dbReference type="PROSITE" id="PS00080">
    <property type="entry name" value="MULTICOPPER_OXIDASE2"/>
    <property type="match status" value="1"/>
</dbReference>
<dbReference type="SUPFAM" id="SSF49503">
    <property type="entry name" value="Cupredoxins"/>
    <property type="match status" value="3"/>
</dbReference>
<keyword evidence="5 12" id="KW-0052">Apoplast</keyword>
<dbReference type="InterPro" id="IPR011706">
    <property type="entry name" value="Cu-oxidase_C"/>
</dbReference>
<evidence type="ECO:0000259" key="14">
    <source>
        <dbReference type="Pfam" id="PF07731"/>
    </source>
</evidence>
<keyword evidence="11 12" id="KW-0439">Lignin degradation</keyword>
<dbReference type="EC" id="1.10.3.2" evidence="4 12"/>
<dbReference type="CDD" id="cd13897">
    <property type="entry name" value="CuRO_3_LCC_plant"/>
    <property type="match status" value="1"/>
</dbReference>
<feature type="domain" description="Plastocyanin-like" evidence="14">
    <location>
        <begin position="430"/>
        <end position="560"/>
    </location>
</feature>
<dbReference type="GO" id="GO:0052716">
    <property type="term" value="F:hydroquinone:oxygen oxidoreductase activity"/>
    <property type="evidence" value="ECO:0007669"/>
    <property type="project" value="UniProtKB-EC"/>
</dbReference>
<keyword evidence="10 12" id="KW-0186">Copper</keyword>
<feature type="chain" id="PRO_5005127251" description="Laccase" evidence="12">
    <location>
        <begin position="31"/>
        <end position="578"/>
    </location>
</feature>
<accession>D8QU76</accession>
<reference evidence="16 17" key="1">
    <citation type="journal article" date="2011" name="Science">
        <title>The Selaginella genome identifies genetic changes associated with the evolution of vascular plants.</title>
        <authorList>
            <person name="Banks J.A."/>
            <person name="Nishiyama T."/>
            <person name="Hasebe M."/>
            <person name="Bowman J.L."/>
            <person name="Gribskov M."/>
            <person name="dePamphilis C."/>
            <person name="Albert V.A."/>
            <person name="Aono N."/>
            <person name="Aoyama T."/>
            <person name="Ambrose B.A."/>
            <person name="Ashton N.W."/>
            <person name="Axtell M.J."/>
            <person name="Barker E."/>
            <person name="Barker M.S."/>
            <person name="Bennetzen J.L."/>
            <person name="Bonawitz N.D."/>
            <person name="Chapple C."/>
            <person name="Cheng C."/>
            <person name="Correa L.G."/>
            <person name="Dacre M."/>
            <person name="DeBarry J."/>
            <person name="Dreyer I."/>
            <person name="Elias M."/>
            <person name="Engstrom E.M."/>
            <person name="Estelle M."/>
            <person name="Feng L."/>
            <person name="Finet C."/>
            <person name="Floyd S.K."/>
            <person name="Frommer W.B."/>
            <person name="Fujita T."/>
            <person name="Gramzow L."/>
            <person name="Gutensohn M."/>
            <person name="Harholt J."/>
            <person name="Hattori M."/>
            <person name="Heyl A."/>
            <person name="Hirai T."/>
            <person name="Hiwatashi Y."/>
            <person name="Ishikawa M."/>
            <person name="Iwata M."/>
            <person name="Karol K.G."/>
            <person name="Koehler B."/>
            <person name="Kolukisaoglu U."/>
            <person name="Kubo M."/>
            <person name="Kurata T."/>
            <person name="Lalonde S."/>
            <person name="Li K."/>
            <person name="Li Y."/>
            <person name="Litt A."/>
            <person name="Lyons E."/>
            <person name="Manning G."/>
            <person name="Maruyama T."/>
            <person name="Michael T.P."/>
            <person name="Mikami K."/>
            <person name="Miyazaki S."/>
            <person name="Morinaga S."/>
            <person name="Murata T."/>
            <person name="Mueller-Roeber B."/>
            <person name="Nelson D.R."/>
            <person name="Obara M."/>
            <person name="Oguri Y."/>
            <person name="Olmstead R.G."/>
            <person name="Onodera N."/>
            <person name="Petersen B.L."/>
            <person name="Pils B."/>
            <person name="Prigge M."/>
            <person name="Rensing S.A."/>
            <person name="Riano-Pachon D.M."/>
            <person name="Roberts A.W."/>
            <person name="Sato Y."/>
            <person name="Scheller H.V."/>
            <person name="Schulz B."/>
            <person name="Schulz C."/>
            <person name="Shakirov E.V."/>
            <person name="Shibagaki N."/>
            <person name="Shinohara N."/>
            <person name="Shippen D.E."/>
            <person name="Soerensen I."/>
            <person name="Sotooka R."/>
            <person name="Sugimoto N."/>
            <person name="Sugita M."/>
            <person name="Sumikawa N."/>
            <person name="Tanurdzic M."/>
            <person name="Theissen G."/>
            <person name="Ulvskov P."/>
            <person name="Wakazuki S."/>
            <person name="Weng J.K."/>
            <person name="Willats W.W."/>
            <person name="Wipf D."/>
            <person name="Wolf P.G."/>
            <person name="Yang L."/>
            <person name="Zimmer A.D."/>
            <person name="Zhu Q."/>
            <person name="Mitros T."/>
            <person name="Hellsten U."/>
            <person name="Loque D."/>
            <person name="Otillar R."/>
            <person name="Salamov A."/>
            <person name="Schmutz J."/>
            <person name="Shapiro H."/>
            <person name="Lindquist E."/>
            <person name="Lucas S."/>
            <person name="Rokhsar D."/>
            <person name="Grigoriev I.V."/>
        </authorList>
    </citation>
    <scope>NUCLEOTIDE SEQUENCE [LARGE SCALE GENOMIC DNA]</scope>
</reference>
<feature type="domain" description="Plastocyanin-like" evidence="13">
    <location>
        <begin position="168"/>
        <end position="315"/>
    </location>
</feature>
<keyword evidence="9 12" id="KW-0560">Oxidoreductase</keyword>
<dbReference type="PROSITE" id="PS00079">
    <property type="entry name" value="MULTICOPPER_OXIDASE1"/>
    <property type="match status" value="1"/>
</dbReference>
<dbReference type="GO" id="GO:0048046">
    <property type="term" value="C:apoplast"/>
    <property type="evidence" value="ECO:0007669"/>
    <property type="project" value="UniProtKB-SubCell"/>
</dbReference>
<evidence type="ECO:0000256" key="6">
    <source>
        <dbReference type="ARBA" id="ARBA00022525"/>
    </source>
</evidence>
<evidence type="ECO:0000256" key="9">
    <source>
        <dbReference type="ARBA" id="ARBA00023002"/>
    </source>
</evidence>
<dbReference type="GO" id="GO:0046274">
    <property type="term" value="P:lignin catabolic process"/>
    <property type="evidence" value="ECO:0007669"/>
    <property type="project" value="UniProtKB-KW"/>
</dbReference>
<dbReference type="PANTHER" id="PTHR11709:SF481">
    <property type="entry name" value="LACCASE"/>
    <property type="match status" value="1"/>
</dbReference>
<dbReference type="InterPro" id="IPR034289">
    <property type="entry name" value="CuRO_3_LCC"/>
</dbReference>
<keyword evidence="12" id="KW-0732">Signal</keyword>
<dbReference type="KEGG" id="smo:SELMODRAFT_165365"/>
<dbReference type="InterPro" id="IPR033138">
    <property type="entry name" value="Cu_oxidase_CS"/>
</dbReference>
<evidence type="ECO:0000256" key="11">
    <source>
        <dbReference type="ARBA" id="ARBA00023185"/>
    </source>
</evidence>
<proteinExistence type="inferred from homology"/>
<dbReference type="InterPro" id="IPR034285">
    <property type="entry name" value="CuRO_2_LCC"/>
</dbReference>
<dbReference type="HOGENOM" id="CLU_006504_6_3_1"/>
<evidence type="ECO:0000256" key="12">
    <source>
        <dbReference type="RuleBase" id="RU361119"/>
    </source>
</evidence>
<dbReference type="GO" id="GO:0016491">
    <property type="term" value="F:oxidoreductase activity"/>
    <property type="evidence" value="ECO:0000318"/>
    <property type="project" value="GO_Central"/>
</dbReference>
<comment type="cofactor">
    <cofactor evidence="12">
        <name>Cu cation</name>
        <dbReference type="ChEBI" id="CHEBI:23378"/>
    </cofactor>
    <text evidence="12">Binds 4 Cu cations per monomer.</text>
</comment>
<dbReference type="PANTHER" id="PTHR11709">
    <property type="entry name" value="MULTI-COPPER OXIDASE"/>
    <property type="match status" value="1"/>
</dbReference>
<organism evidence="17">
    <name type="scientific">Selaginella moellendorffii</name>
    <name type="common">Spikemoss</name>
    <dbReference type="NCBI Taxonomy" id="88036"/>
    <lineage>
        <taxon>Eukaryota</taxon>
        <taxon>Viridiplantae</taxon>
        <taxon>Streptophyta</taxon>
        <taxon>Embryophyta</taxon>
        <taxon>Tracheophyta</taxon>
        <taxon>Lycopodiopsida</taxon>
        <taxon>Selaginellales</taxon>
        <taxon>Selaginellaceae</taxon>
        <taxon>Selaginella</taxon>
    </lineage>
</organism>
<dbReference type="InterPro" id="IPR011707">
    <property type="entry name" value="Cu-oxidase-like_N"/>
</dbReference>
<gene>
    <name evidence="16" type="ORF">SELMODRAFT_165365</name>
</gene>
<dbReference type="OMA" id="NFTVREQ"/>
<evidence type="ECO:0000256" key="10">
    <source>
        <dbReference type="ARBA" id="ARBA00023008"/>
    </source>
</evidence>
<comment type="subcellular location">
    <subcellularLocation>
        <location evidence="2 12">Secreted</location>
        <location evidence="2 12">Extracellular space</location>
        <location evidence="2 12">Apoplast</location>
    </subcellularLocation>
</comment>
<dbReference type="InterPro" id="IPR034288">
    <property type="entry name" value="CuRO_1_LCC"/>
</dbReference>